<sequence>MPPFPAKHRLLSLPYLYNHQRDLPALLLRADASSSIESSPSTTADGISASDLILEAEKHWNVSATSILAAWGLTAAGAIIIILLYSLARPRWKLIYLPRIKIRKPSRTPKEKAEEKKMLAEMDENERKAYLEKKERDTPDYYPEGLNNGGRWISRAPKSEKGFFGWLLPTWREVVIECKSAMPKFLCSMWAGQRKSKDEKATTEPSPSVFEQDLKLLHMLGLDAMVYLLFLRLLKYLFSAVSVLAGLLAITNYYLNTQTTYGSTSTISSYGGEDSVAKRDDTSSSSSGASPNITSIIDNPQLLTAANVTNNGLLVHISFEWIVTMLIVVFGKLNISIKKSFVLANMTDCSKVLKASAHHLRLVQEWTHMNYNEVSFKTLMITNLSLRQNKASSLVTVADAKREIKSLVLGSERGKIDASVWFAIHNMNPLHEKMERFKKKHFNWAIKAVAMETFHGKGEGVFYDNCTGRMCGRSKSASSRVDEALKEKLEIEELQDRIRQGQIDVRHTNLSGTVTSAFVTVPSAKQAREILKNVKDDMKRAGYHIQRAPRSHNVLWKNLEKDVKSRNSHAIIGKFALVVICFVNTMPLMIVTVLANLGTAIDRWPTLAKLEESSEIWKAIFTVLAGVLPATISAMFSYVLPYIMRRLSRWSGALTRGQLDKAVIRQLFIFQLVSNFVVFSLLGVVYETYLTISEDIGKESWSTIYASLGDIPAKVTRAYISESLYWLSWYPIRSVVACLQLLQIPRLILKTPQLLMIKTPHDLAEVVQPENFEYAIEYSHVLFAMVVGLMYAPLAPVVVICAAIYFWTLYIIHNNQLKFVFDSKETDGKCWKVLVNRVLIATVFMQLFMVLTVTLKTQSPAMGVGAGLPIGIIFLFKMYLRRHYHPDGEVFSQYIDKYEDEDIKNGEFAPEYEHELLREDWMPKIKTVKNAKLMNVAMREFPKLKELLRVGRKANGGKDVGLTIKKRRKKTREKG</sequence>
<dbReference type="InterPro" id="IPR045122">
    <property type="entry name" value="Csc1-like"/>
</dbReference>
<proteinExistence type="predicted"/>
<evidence type="ECO:0000259" key="3">
    <source>
        <dbReference type="Pfam" id="PF02714"/>
    </source>
</evidence>
<dbReference type="InterPro" id="IPR003864">
    <property type="entry name" value="CSC1/OSCA1-like_7TM"/>
</dbReference>
<dbReference type="EMBL" id="ATAM02000004">
    <property type="protein sequence ID" value="KAL0250216.1"/>
    <property type="molecule type" value="Genomic_DNA"/>
</dbReference>
<feature type="transmembrane region" description="Helical" evidence="2">
    <location>
        <begin position="313"/>
        <end position="331"/>
    </location>
</feature>
<feature type="transmembrane region" description="Helical" evidence="2">
    <location>
        <begin position="575"/>
        <end position="599"/>
    </location>
</feature>
<gene>
    <name evidence="4" type="ORF">I308_102389</name>
</gene>
<feature type="domain" description="CSC1/OSCA1-like 7TM region" evidence="3">
    <location>
        <begin position="570"/>
        <end position="852"/>
    </location>
</feature>
<feature type="transmembrane region" description="Helical" evidence="2">
    <location>
        <begin position="833"/>
        <end position="855"/>
    </location>
</feature>
<keyword evidence="2" id="KW-0812">Transmembrane</keyword>
<keyword evidence="2" id="KW-1133">Transmembrane helix</keyword>
<feature type="compositionally biased region" description="Basic residues" evidence="1">
    <location>
        <begin position="964"/>
        <end position="975"/>
    </location>
</feature>
<evidence type="ECO:0000313" key="4">
    <source>
        <dbReference type="EMBL" id="KAL0250216.1"/>
    </source>
</evidence>
<reference evidence="4" key="2">
    <citation type="submission" date="2024-01" db="EMBL/GenBank/DDBJ databases">
        <title>Comparative genomics of Cryptococcus and Kwoniella reveals pathogenesis evolution and contrasting modes of karyotype evolution via chromosome fusion or intercentromeric recombination.</title>
        <authorList>
            <person name="Coelho M.A."/>
            <person name="David-Palma M."/>
            <person name="Shea T."/>
            <person name="Bowers K."/>
            <person name="Mcginley-Smith S."/>
            <person name="Mohammad A.W."/>
            <person name="Gnirke A."/>
            <person name="Yurkov A.M."/>
            <person name="Nowrousian M."/>
            <person name="Sun S."/>
            <person name="Cuomo C.A."/>
            <person name="Heitman J."/>
        </authorList>
    </citation>
    <scope>NUCLEOTIDE SEQUENCE</scope>
    <source>
        <strain evidence="4">IND107</strain>
    </source>
</reference>
<protein>
    <recommendedName>
        <fullName evidence="3">CSC1/OSCA1-like 7TM region domain-containing protein</fullName>
    </recommendedName>
</protein>
<dbReference type="GeneID" id="91989246"/>
<dbReference type="PANTHER" id="PTHR13018">
    <property type="entry name" value="PROBABLE MEMBRANE PROTEIN DUF221-RELATED"/>
    <property type="match status" value="1"/>
</dbReference>
<feature type="transmembrane region" description="Helical" evidence="2">
    <location>
        <begin position="68"/>
        <end position="88"/>
    </location>
</feature>
<name>A0ABR3BWJ5_9TREE</name>
<feature type="transmembrane region" description="Helical" evidence="2">
    <location>
        <begin position="861"/>
        <end position="880"/>
    </location>
</feature>
<evidence type="ECO:0000256" key="1">
    <source>
        <dbReference type="SAM" id="MobiDB-lite"/>
    </source>
</evidence>
<evidence type="ECO:0000256" key="2">
    <source>
        <dbReference type="SAM" id="Phobius"/>
    </source>
</evidence>
<feature type="transmembrane region" description="Helical" evidence="2">
    <location>
        <begin position="781"/>
        <end position="812"/>
    </location>
</feature>
<comment type="caution">
    <text evidence="4">The sequence shown here is derived from an EMBL/GenBank/DDBJ whole genome shotgun (WGS) entry which is preliminary data.</text>
</comment>
<dbReference type="PANTHER" id="PTHR13018:SF144">
    <property type="entry name" value="CSC1_OSCA1-LIKE 7TM REGION DOMAIN-CONTAINING PROTEIN"/>
    <property type="match status" value="1"/>
</dbReference>
<dbReference type="Pfam" id="PF02714">
    <property type="entry name" value="RSN1_7TM"/>
    <property type="match status" value="1"/>
</dbReference>
<dbReference type="RefSeq" id="XP_066614403.1">
    <property type="nucleotide sequence ID" value="XM_066756934.1"/>
</dbReference>
<dbReference type="Proteomes" id="UP000054399">
    <property type="component" value="Unassembled WGS sequence"/>
</dbReference>
<accession>A0ABR3BWJ5</accession>
<reference evidence="4" key="1">
    <citation type="submission" date="2015-01" db="EMBL/GenBank/DDBJ databases">
        <authorList>
            <consortium name="The Broad Institute Genomics Platform"/>
            <person name="Cuomo C."/>
            <person name="Litvintseva A."/>
            <person name="Chen Y."/>
            <person name="Heitman J."/>
            <person name="Sun S."/>
            <person name="Springer D."/>
            <person name="Dromer F."/>
            <person name="Young S."/>
            <person name="Zeng Q."/>
            <person name="Gargeya S."/>
            <person name="Abouelleil A."/>
            <person name="Alvarado L."/>
            <person name="Chapman S.B."/>
            <person name="Gainer-Dewar J."/>
            <person name="Goldberg J."/>
            <person name="Griggs A."/>
            <person name="Gujja S."/>
            <person name="Hansen M."/>
            <person name="Howarth C."/>
            <person name="Imamovic A."/>
            <person name="Larimer J."/>
            <person name="Murphy C."/>
            <person name="Naylor J."/>
            <person name="Pearson M."/>
            <person name="Priest M."/>
            <person name="Roberts A."/>
            <person name="Saif S."/>
            <person name="Shea T."/>
            <person name="Sykes S."/>
            <person name="Wortman J."/>
            <person name="Nusbaum C."/>
            <person name="Birren B."/>
        </authorList>
    </citation>
    <scope>NUCLEOTIDE SEQUENCE</scope>
    <source>
        <strain evidence="4">IND107</strain>
    </source>
</reference>
<evidence type="ECO:0000313" key="5">
    <source>
        <dbReference type="Proteomes" id="UP000054399"/>
    </source>
</evidence>
<keyword evidence="2" id="KW-0472">Membrane</keyword>
<organism evidence="4 5">
    <name type="scientific">Cryptococcus tetragattii IND107</name>
    <dbReference type="NCBI Taxonomy" id="1296105"/>
    <lineage>
        <taxon>Eukaryota</taxon>
        <taxon>Fungi</taxon>
        <taxon>Dikarya</taxon>
        <taxon>Basidiomycota</taxon>
        <taxon>Agaricomycotina</taxon>
        <taxon>Tremellomycetes</taxon>
        <taxon>Tremellales</taxon>
        <taxon>Cryptococcaceae</taxon>
        <taxon>Cryptococcus</taxon>
        <taxon>Cryptococcus gattii species complex</taxon>
    </lineage>
</organism>
<feature type="transmembrane region" description="Helical" evidence="2">
    <location>
        <begin position="619"/>
        <end position="643"/>
    </location>
</feature>
<feature type="transmembrane region" description="Helical" evidence="2">
    <location>
        <begin position="663"/>
        <end position="686"/>
    </location>
</feature>
<feature type="transmembrane region" description="Helical" evidence="2">
    <location>
        <begin position="233"/>
        <end position="255"/>
    </location>
</feature>
<feature type="region of interest" description="Disordered" evidence="1">
    <location>
        <begin position="956"/>
        <end position="975"/>
    </location>
</feature>
<keyword evidence="5" id="KW-1185">Reference proteome</keyword>